<dbReference type="OrthoDB" id="414540at2759"/>
<dbReference type="InterPro" id="IPR032710">
    <property type="entry name" value="NTF2-like_dom_sf"/>
</dbReference>
<gene>
    <name evidence="1" type="ORF">BAUCODRAFT_240547</name>
</gene>
<dbReference type="OMA" id="WGHNYAV"/>
<accession>M2N388</accession>
<dbReference type="SUPFAM" id="SSF54427">
    <property type="entry name" value="NTF2-like"/>
    <property type="match status" value="1"/>
</dbReference>
<dbReference type="EMBL" id="KB445560">
    <property type="protein sequence ID" value="EMC93444.1"/>
    <property type="molecule type" value="Genomic_DNA"/>
</dbReference>
<keyword evidence="2" id="KW-1185">Reference proteome</keyword>
<dbReference type="RefSeq" id="XP_007679594.1">
    <property type="nucleotide sequence ID" value="XM_007681404.1"/>
</dbReference>
<sequence>MTDVKLYDKFADTATSFVLATSPKEAGTNKPDPERFLSLCAPNFSQSWGHRFFIAHKPGLQGSVDAQAFLDHQAKMSAKLRTWKIDITDVIVDVRKHCAMVRGSFNMFAKGHDEPVVNDIVYKVTMDETGDKVTAAIEFIDAAATNELASQLGIGG</sequence>
<name>M2N388_BAUPA</name>
<dbReference type="GeneID" id="19110128"/>
<dbReference type="Proteomes" id="UP000011761">
    <property type="component" value="Unassembled WGS sequence"/>
</dbReference>
<evidence type="ECO:0000313" key="2">
    <source>
        <dbReference type="Proteomes" id="UP000011761"/>
    </source>
</evidence>
<evidence type="ECO:0000313" key="1">
    <source>
        <dbReference type="EMBL" id="EMC93444.1"/>
    </source>
</evidence>
<dbReference type="HOGENOM" id="CLU_128883_0_0_1"/>
<evidence type="ECO:0008006" key="3">
    <source>
        <dbReference type="Google" id="ProtNLM"/>
    </source>
</evidence>
<dbReference type="KEGG" id="bcom:BAUCODRAFT_240547"/>
<reference evidence="1 2" key="1">
    <citation type="journal article" date="2012" name="PLoS Pathog.">
        <title>Diverse lifestyles and strategies of plant pathogenesis encoded in the genomes of eighteen Dothideomycetes fungi.</title>
        <authorList>
            <person name="Ohm R.A."/>
            <person name="Feau N."/>
            <person name="Henrissat B."/>
            <person name="Schoch C.L."/>
            <person name="Horwitz B.A."/>
            <person name="Barry K.W."/>
            <person name="Condon B.J."/>
            <person name="Copeland A.C."/>
            <person name="Dhillon B."/>
            <person name="Glaser F."/>
            <person name="Hesse C.N."/>
            <person name="Kosti I."/>
            <person name="LaButti K."/>
            <person name="Lindquist E.A."/>
            <person name="Lucas S."/>
            <person name="Salamov A.A."/>
            <person name="Bradshaw R.E."/>
            <person name="Ciuffetti L."/>
            <person name="Hamelin R.C."/>
            <person name="Kema G.H.J."/>
            <person name="Lawrence C."/>
            <person name="Scott J.A."/>
            <person name="Spatafora J.W."/>
            <person name="Turgeon B.G."/>
            <person name="de Wit P.J.G.M."/>
            <person name="Zhong S."/>
            <person name="Goodwin S.B."/>
            <person name="Grigoriev I.V."/>
        </authorList>
    </citation>
    <scope>NUCLEOTIDE SEQUENCE [LARGE SCALE GENOMIC DNA]</scope>
    <source>
        <strain evidence="1 2">UAMH 10762</strain>
    </source>
</reference>
<proteinExistence type="predicted"/>
<dbReference type="eggNOG" id="ENOG502SUWJ">
    <property type="taxonomic scope" value="Eukaryota"/>
</dbReference>
<dbReference type="AlphaFoldDB" id="M2N388"/>
<dbReference type="Gene3D" id="3.10.450.50">
    <property type="match status" value="1"/>
</dbReference>
<organism evidence="1 2">
    <name type="scientific">Baudoinia panamericana (strain UAMH 10762)</name>
    <name type="common">Angels' share fungus</name>
    <name type="synonym">Baudoinia compniacensis (strain UAMH 10762)</name>
    <dbReference type="NCBI Taxonomy" id="717646"/>
    <lineage>
        <taxon>Eukaryota</taxon>
        <taxon>Fungi</taxon>
        <taxon>Dikarya</taxon>
        <taxon>Ascomycota</taxon>
        <taxon>Pezizomycotina</taxon>
        <taxon>Dothideomycetes</taxon>
        <taxon>Dothideomycetidae</taxon>
        <taxon>Mycosphaerellales</taxon>
        <taxon>Teratosphaeriaceae</taxon>
        <taxon>Baudoinia</taxon>
    </lineage>
</organism>
<protein>
    <recommendedName>
        <fullName evidence="3">SnoaL-like domain-containing protein</fullName>
    </recommendedName>
</protein>